<evidence type="ECO:0000313" key="4">
    <source>
        <dbReference type="Proteomes" id="UP000614601"/>
    </source>
</evidence>
<comment type="similarity">
    <text evidence="1">Belongs to the nematode receptor-like protein sre family.</text>
</comment>
<dbReference type="GO" id="GO:0007606">
    <property type="term" value="P:sensory perception of chemical stimulus"/>
    <property type="evidence" value="ECO:0007669"/>
    <property type="project" value="InterPro"/>
</dbReference>
<name>A0A811K685_9BILA</name>
<organism evidence="3 4">
    <name type="scientific">Bursaphelenchus okinawaensis</name>
    <dbReference type="NCBI Taxonomy" id="465554"/>
    <lineage>
        <taxon>Eukaryota</taxon>
        <taxon>Metazoa</taxon>
        <taxon>Ecdysozoa</taxon>
        <taxon>Nematoda</taxon>
        <taxon>Chromadorea</taxon>
        <taxon>Rhabditida</taxon>
        <taxon>Tylenchina</taxon>
        <taxon>Tylenchomorpha</taxon>
        <taxon>Aphelenchoidea</taxon>
        <taxon>Aphelenchoididae</taxon>
        <taxon>Bursaphelenchus</taxon>
    </lineage>
</organism>
<proteinExistence type="inferred from homology"/>
<keyword evidence="4" id="KW-1185">Reference proteome</keyword>
<feature type="transmembrane region" description="Helical" evidence="2">
    <location>
        <begin position="145"/>
        <end position="166"/>
    </location>
</feature>
<keyword evidence="2" id="KW-0472">Membrane</keyword>
<accession>A0A811K685</accession>
<feature type="transmembrane region" description="Helical" evidence="2">
    <location>
        <begin position="62"/>
        <end position="80"/>
    </location>
</feature>
<comment type="caution">
    <text evidence="3">The sequence shown here is derived from an EMBL/GenBank/DDBJ whole genome shotgun (WGS) entry which is preliminary data.</text>
</comment>
<dbReference type="InterPro" id="IPR004151">
    <property type="entry name" value="7TM_GPCR_serpentine_rcpt_Sre"/>
</dbReference>
<dbReference type="InterPro" id="IPR052854">
    <property type="entry name" value="Serpentine_rcpt_epsilon"/>
</dbReference>
<dbReference type="GO" id="GO:0016020">
    <property type="term" value="C:membrane"/>
    <property type="evidence" value="ECO:0007669"/>
    <property type="project" value="InterPro"/>
</dbReference>
<gene>
    <name evidence="3" type="ORF">BOKJ2_LOCUS3406</name>
</gene>
<keyword evidence="2" id="KW-0812">Transmembrane</keyword>
<dbReference type="Proteomes" id="UP000783686">
    <property type="component" value="Unassembled WGS sequence"/>
</dbReference>
<protein>
    <submittedName>
        <fullName evidence="3">Uncharacterized protein</fullName>
    </submittedName>
</protein>
<dbReference type="PANTHER" id="PTHR47518:SF11">
    <property type="entry name" value="SERPENTINE RECEPTOR, CLASS E (EPSILON)-RELATED"/>
    <property type="match status" value="1"/>
</dbReference>
<dbReference type="Pfam" id="PF03125">
    <property type="entry name" value="Sre"/>
    <property type="match status" value="1"/>
</dbReference>
<evidence type="ECO:0000313" key="3">
    <source>
        <dbReference type="EMBL" id="CAD5210862.1"/>
    </source>
</evidence>
<feature type="transmembrane region" description="Helical" evidence="2">
    <location>
        <begin position="32"/>
        <end position="50"/>
    </location>
</feature>
<dbReference type="Proteomes" id="UP000614601">
    <property type="component" value="Unassembled WGS sequence"/>
</dbReference>
<keyword evidence="2" id="KW-1133">Transmembrane helix</keyword>
<feature type="transmembrane region" description="Helical" evidence="2">
    <location>
        <begin position="178"/>
        <end position="199"/>
    </location>
</feature>
<sequence>MVIGAIIRLIITVNIILFDRIFNAQQKTEINTLRGIFIICVKFAYVNILMERAVATKFSSKYQEHSLFGGVFVLAVWWVICGGLGAFEQILFTIIASLILPFVSLYLMEKWNKHQYHSLPEMSKSLSSRYQIVENIRTLRMFRRWSYFFIVVILLETITLFSNYAILLPRGMVYEWRLVSNIYDLLFASYTLVCPLLLIKSHPHLQFRFEQLLNGTDSNSALIKPEIGRKYIQQDDFDAYFQRLNNTWQKHGLQ</sequence>
<evidence type="ECO:0000256" key="1">
    <source>
        <dbReference type="ARBA" id="ARBA00006803"/>
    </source>
</evidence>
<feature type="transmembrane region" description="Helical" evidence="2">
    <location>
        <begin position="86"/>
        <end position="108"/>
    </location>
</feature>
<dbReference type="AlphaFoldDB" id="A0A811K685"/>
<dbReference type="OrthoDB" id="5820709at2759"/>
<reference evidence="3" key="1">
    <citation type="submission" date="2020-09" db="EMBL/GenBank/DDBJ databases">
        <authorList>
            <person name="Kikuchi T."/>
        </authorList>
    </citation>
    <scope>NUCLEOTIDE SEQUENCE</scope>
    <source>
        <strain evidence="3">SH1</strain>
    </source>
</reference>
<dbReference type="EMBL" id="CAJFDH010000002">
    <property type="protein sequence ID" value="CAD5210862.1"/>
    <property type="molecule type" value="Genomic_DNA"/>
</dbReference>
<dbReference type="EMBL" id="CAJFCW020000002">
    <property type="protein sequence ID" value="CAG9092248.1"/>
    <property type="molecule type" value="Genomic_DNA"/>
</dbReference>
<dbReference type="PANTHER" id="PTHR47518">
    <property type="entry name" value="SERPENTINE RECEPTOR CLASS EPSILON-13-RELATED"/>
    <property type="match status" value="1"/>
</dbReference>
<evidence type="ECO:0000256" key="2">
    <source>
        <dbReference type="SAM" id="Phobius"/>
    </source>
</evidence>